<comment type="similarity">
    <text evidence="2">Belongs to the bacterial solute-binding protein SsuA/TauA family.</text>
</comment>
<evidence type="ECO:0000313" key="5">
    <source>
        <dbReference type="EMBL" id="EKC46011.1"/>
    </source>
</evidence>
<feature type="domain" description="SsuA/THI5-like" evidence="4">
    <location>
        <begin position="36"/>
        <end position="247"/>
    </location>
</feature>
<proteinExistence type="inferred from homology"/>
<dbReference type="AlphaFoldDB" id="K1SF15"/>
<reference evidence="5" key="1">
    <citation type="journal article" date="2013" name="Environ. Microbiol.">
        <title>Microbiota from the distal guts of lean and obese adolescents exhibit partial functional redundancy besides clear differences in community structure.</title>
        <authorList>
            <person name="Ferrer M."/>
            <person name="Ruiz A."/>
            <person name="Lanza F."/>
            <person name="Haange S.B."/>
            <person name="Oberbach A."/>
            <person name="Till H."/>
            <person name="Bargiela R."/>
            <person name="Campoy C."/>
            <person name="Segura M.T."/>
            <person name="Richter M."/>
            <person name="von Bergen M."/>
            <person name="Seifert J."/>
            <person name="Suarez A."/>
        </authorList>
    </citation>
    <scope>NUCLEOTIDE SEQUENCE</scope>
</reference>
<comment type="subcellular location">
    <subcellularLocation>
        <location evidence="1">Periplasm</location>
    </subcellularLocation>
</comment>
<dbReference type="PANTHER" id="PTHR30024:SF47">
    <property type="entry name" value="TAURINE-BINDING PERIPLASMIC PROTEIN"/>
    <property type="match status" value="1"/>
</dbReference>
<evidence type="ECO:0000259" key="4">
    <source>
        <dbReference type="Pfam" id="PF09084"/>
    </source>
</evidence>
<evidence type="ECO:0000256" key="3">
    <source>
        <dbReference type="ARBA" id="ARBA00022729"/>
    </source>
</evidence>
<dbReference type="PANTHER" id="PTHR30024">
    <property type="entry name" value="ALIPHATIC SULFONATES-BINDING PROTEIN-RELATED"/>
    <property type="match status" value="1"/>
</dbReference>
<accession>K1SF15</accession>
<dbReference type="InterPro" id="IPR015168">
    <property type="entry name" value="SsuA/THI5"/>
</dbReference>
<dbReference type="Pfam" id="PF09084">
    <property type="entry name" value="NMT1"/>
    <property type="match status" value="1"/>
</dbReference>
<evidence type="ECO:0000256" key="1">
    <source>
        <dbReference type="ARBA" id="ARBA00004418"/>
    </source>
</evidence>
<dbReference type="Gene3D" id="3.40.190.10">
    <property type="entry name" value="Periplasmic binding protein-like II"/>
    <property type="match status" value="2"/>
</dbReference>
<comment type="caution">
    <text evidence="5">The sequence shown here is derived from an EMBL/GenBank/DDBJ whole genome shotgun (WGS) entry which is preliminary data.</text>
</comment>
<dbReference type="EMBL" id="AJWZ01011232">
    <property type="protein sequence ID" value="EKC46011.1"/>
    <property type="molecule type" value="Genomic_DNA"/>
</dbReference>
<gene>
    <name evidence="5" type="ORF">OBE_16543</name>
</gene>
<keyword evidence="3" id="KW-0732">Signal</keyword>
<organism evidence="5">
    <name type="scientific">human gut metagenome</name>
    <dbReference type="NCBI Taxonomy" id="408170"/>
    <lineage>
        <taxon>unclassified sequences</taxon>
        <taxon>metagenomes</taxon>
        <taxon>organismal metagenomes</taxon>
    </lineage>
</organism>
<dbReference type="SUPFAM" id="SSF53850">
    <property type="entry name" value="Periplasmic binding protein-like II"/>
    <property type="match status" value="1"/>
</dbReference>
<name>K1SF15_9ZZZZ</name>
<protein>
    <submittedName>
        <fullName evidence="5">NMT1/THI5-like domain-containing protein</fullName>
    </submittedName>
</protein>
<sequence length="316" mass="35036">MLIAILSIFLNLNKKEDNKTLIKVKVAEVAHTVFYAPQYVALEKGFFEEEGLDVSLMLTPGADKVTAAVLAKDADIGFSGSEATIYVYNGGEKDYLQTFAQLTQKDGSFIVSREKIKNFKLTDLKGKTIIGGRAGGMPEMTLEWALKKAGLTPGKDVKIDTSVAFAAMSGSFIGGNGDFVSLFEPNALQIEQQGYGYVVASLGELGGVVPYTSYSARKSYIKENSQTIEKFERAIQRGLDYIHKTDDEQIAKDILNQFPNTSLNDLTKVVTRYKKINAWPKTTEFSEKSWNHLQDIMIEAGQLKEKASYSKLIYEK</sequence>
<evidence type="ECO:0000256" key="2">
    <source>
        <dbReference type="ARBA" id="ARBA00010742"/>
    </source>
</evidence>
<dbReference type="GO" id="GO:0042597">
    <property type="term" value="C:periplasmic space"/>
    <property type="evidence" value="ECO:0007669"/>
    <property type="project" value="UniProtKB-SubCell"/>
</dbReference>